<dbReference type="InterPro" id="IPR007110">
    <property type="entry name" value="Ig-like_dom"/>
</dbReference>
<keyword evidence="1" id="KW-0472">Membrane</keyword>
<feature type="signal peptide" evidence="2">
    <location>
        <begin position="1"/>
        <end position="22"/>
    </location>
</feature>
<keyword evidence="2" id="KW-0732">Signal</keyword>
<dbReference type="Pfam" id="PF13895">
    <property type="entry name" value="Ig_2"/>
    <property type="match status" value="2"/>
</dbReference>
<keyword evidence="1" id="KW-1133">Transmembrane helix</keyword>
<dbReference type="InterPro" id="IPR036179">
    <property type="entry name" value="Ig-like_dom_sf"/>
</dbReference>
<dbReference type="Ensembl" id="ENSSPAT00000025108.1">
    <property type="protein sequence ID" value="ENSSPAP00000024700.1"/>
    <property type="gene ID" value="ENSSPAG00000018679.1"/>
</dbReference>
<feature type="transmembrane region" description="Helical" evidence="1">
    <location>
        <begin position="507"/>
        <end position="530"/>
    </location>
</feature>
<name>A0A3B5AUY8_9TELE</name>
<dbReference type="PANTHER" id="PTHR46013">
    <property type="entry name" value="VASCULAR CELL ADHESION MOLECULE 1"/>
    <property type="match status" value="1"/>
</dbReference>
<dbReference type="GeneTree" id="ENSGT00940000169291"/>
<dbReference type="SMART" id="SM00408">
    <property type="entry name" value="IGc2"/>
    <property type="match status" value="2"/>
</dbReference>
<dbReference type="InterPro" id="IPR013783">
    <property type="entry name" value="Ig-like_fold"/>
</dbReference>
<keyword evidence="1" id="KW-0812">Transmembrane</keyword>
<evidence type="ECO:0000313" key="4">
    <source>
        <dbReference type="Ensembl" id="ENSSPAP00000024700.1"/>
    </source>
</evidence>
<feature type="domain" description="Ig-like" evidence="3">
    <location>
        <begin position="231"/>
        <end position="301"/>
    </location>
</feature>
<protein>
    <recommendedName>
        <fullName evidence="3">Ig-like domain-containing protein</fullName>
    </recommendedName>
</protein>
<dbReference type="InterPro" id="IPR003598">
    <property type="entry name" value="Ig_sub2"/>
</dbReference>
<dbReference type="PANTHER" id="PTHR46013:SF4">
    <property type="entry name" value="B-CELL RECEPTOR CD22-RELATED"/>
    <property type="match status" value="1"/>
</dbReference>
<reference evidence="4" key="1">
    <citation type="submission" date="2023-09" db="UniProtKB">
        <authorList>
            <consortium name="Ensembl"/>
        </authorList>
    </citation>
    <scope>IDENTIFICATION</scope>
</reference>
<sequence length="574" mass="64725">MLLAEARCALMCFVFYISDVWGQAAGICALKGSSVDLSCSAQHVNSTMKWYTAHGDDYKIGQHEISPDGDRVAYNMSKENNSTLTIKDLRESDENIYCCSDNAINPVFCWHTGTKLHLADLQVKVIPSTEGQTVTLMCSTSCPLTENPAAYIWYKNGEFVYEDWSPWYQELVSSEEAVRYSCAVKGYEDVRAPEVSVGSVTAACFSVTYAKGRMCSHKLTSVDESCSVTYPREVHVERVPAEGYLILTCATSCTQTDPLIAYRWYHNGRLYSHTEHQQLEISRDSSRRASCAVRDNEDLLSYEVYIGEKNRWRVNYVSRRICTLEGSSVNISSEYLHPDNQPPKFKRWYKIKRGGTKEADILTEAAGRVEYHDDTKNRHILTIKKLRRDDSAEYAFRLQNENVEWKHSDLPGVTLVTTGLTVTMIPSAEVTEGQRVTLTCSTSCPLTDNTNYMWYFNGRPLGQNKHLLLDPVSVQHAGNYSCAVNTHENMTSAEEALIVRARKTAVAILNAVKIAALSLILLAVILLYLMKRKKKIVTTKPRTDQRGQPYENIALMDVKPAARKKTAKQQEDTV</sequence>
<organism evidence="4">
    <name type="scientific">Stegastes partitus</name>
    <name type="common">bicolor damselfish</name>
    <dbReference type="NCBI Taxonomy" id="144197"/>
    <lineage>
        <taxon>Eukaryota</taxon>
        <taxon>Metazoa</taxon>
        <taxon>Chordata</taxon>
        <taxon>Craniata</taxon>
        <taxon>Vertebrata</taxon>
        <taxon>Euteleostomi</taxon>
        <taxon>Actinopterygii</taxon>
        <taxon>Neopterygii</taxon>
        <taxon>Teleostei</taxon>
        <taxon>Neoteleostei</taxon>
        <taxon>Acanthomorphata</taxon>
        <taxon>Ovalentaria</taxon>
        <taxon>Pomacentridae</taxon>
        <taxon>Stegastes</taxon>
    </lineage>
</organism>
<dbReference type="InterPro" id="IPR013106">
    <property type="entry name" value="Ig_V-set"/>
</dbReference>
<feature type="domain" description="Ig-like" evidence="3">
    <location>
        <begin position="411"/>
        <end position="498"/>
    </location>
</feature>
<dbReference type="STRING" id="144197.ENSSPAP00000024700"/>
<dbReference type="SMART" id="SM00409">
    <property type="entry name" value="IG"/>
    <property type="match status" value="4"/>
</dbReference>
<dbReference type="InterPro" id="IPR003599">
    <property type="entry name" value="Ig_sub"/>
</dbReference>
<dbReference type="SUPFAM" id="SSF48726">
    <property type="entry name" value="Immunoglobulin"/>
    <property type="match status" value="3"/>
</dbReference>
<evidence type="ECO:0000256" key="1">
    <source>
        <dbReference type="SAM" id="Phobius"/>
    </source>
</evidence>
<accession>A0A3B5AUY8</accession>
<dbReference type="Gene3D" id="2.60.40.10">
    <property type="entry name" value="Immunoglobulins"/>
    <property type="match status" value="4"/>
</dbReference>
<dbReference type="PROSITE" id="PS50835">
    <property type="entry name" value="IG_LIKE"/>
    <property type="match status" value="4"/>
</dbReference>
<feature type="domain" description="Ig-like" evidence="3">
    <location>
        <begin position="31"/>
        <end position="99"/>
    </location>
</feature>
<proteinExistence type="predicted"/>
<feature type="domain" description="Ig-like" evidence="3">
    <location>
        <begin position="106"/>
        <end position="198"/>
    </location>
</feature>
<evidence type="ECO:0000256" key="2">
    <source>
        <dbReference type="SAM" id="SignalP"/>
    </source>
</evidence>
<dbReference type="AlphaFoldDB" id="A0A3B5AUY8"/>
<evidence type="ECO:0000259" key="3">
    <source>
        <dbReference type="PROSITE" id="PS50835"/>
    </source>
</evidence>
<dbReference type="Pfam" id="PF07686">
    <property type="entry name" value="V-set"/>
    <property type="match status" value="1"/>
</dbReference>
<feature type="chain" id="PRO_5017323792" description="Ig-like domain-containing protein" evidence="2">
    <location>
        <begin position="23"/>
        <end position="574"/>
    </location>
</feature>